<feature type="transmembrane region" description="Helical" evidence="1">
    <location>
        <begin position="12"/>
        <end position="35"/>
    </location>
</feature>
<evidence type="ECO:0000313" key="3">
    <source>
        <dbReference type="Proteomes" id="UP000076738"/>
    </source>
</evidence>
<keyword evidence="1" id="KW-0472">Membrane</keyword>
<keyword evidence="3" id="KW-1185">Reference proteome</keyword>
<keyword evidence="1" id="KW-0812">Transmembrane</keyword>
<sequence>MNKFPTICIFPPWPVIVGFQLFDLCLGIAWCNCPYRRRSFGARRFRKAATVRLLCDVQVGAERFDSVGTRRFHFLLLTIIKPLPGR</sequence>
<dbReference type="Proteomes" id="UP000076738">
    <property type="component" value="Unassembled WGS sequence"/>
</dbReference>
<evidence type="ECO:0000313" key="2">
    <source>
        <dbReference type="EMBL" id="KZO93633.1"/>
    </source>
</evidence>
<organism evidence="2 3">
    <name type="scientific">Calocera viscosa (strain TUFC12733)</name>
    <dbReference type="NCBI Taxonomy" id="1330018"/>
    <lineage>
        <taxon>Eukaryota</taxon>
        <taxon>Fungi</taxon>
        <taxon>Dikarya</taxon>
        <taxon>Basidiomycota</taxon>
        <taxon>Agaricomycotina</taxon>
        <taxon>Dacrymycetes</taxon>
        <taxon>Dacrymycetales</taxon>
        <taxon>Dacrymycetaceae</taxon>
        <taxon>Calocera</taxon>
    </lineage>
</organism>
<dbReference type="AlphaFoldDB" id="A0A167JII2"/>
<proteinExistence type="predicted"/>
<reference evidence="2 3" key="1">
    <citation type="journal article" date="2016" name="Mol. Biol. Evol.">
        <title>Comparative Genomics of Early-Diverging Mushroom-Forming Fungi Provides Insights into the Origins of Lignocellulose Decay Capabilities.</title>
        <authorList>
            <person name="Nagy L.G."/>
            <person name="Riley R."/>
            <person name="Tritt A."/>
            <person name="Adam C."/>
            <person name="Daum C."/>
            <person name="Floudas D."/>
            <person name="Sun H."/>
            <person name="Yadav J.S."/>
            <person name="Pangilinan J."/>
            <person name="Larsson K.H."/>
            <person name="Matsuura K."/>
            <person name="Barry K."/>
            <person name="Labutti K."/>
            <person name="Kuo R."/>
            <person name="Ohm R.A."/>
            <person name="Bhattacharya S.S."/>
            <person name="Shirouzu T."/>
            <person name="Yoshinaga Y."/>
            <person name="Martin F.M."/>
            <person name="Grigoriev I.V."/>
            <person name="Hibbett D.S."/>
        </authorList>
    </citation>
    <scope>NUCLEOTIDE SEQUENCE [LARGE SCALE GENOMIC DNA]</scope>
    <source>
        <strain evidence="2 3">TUFC12733</strain>
    </source>
</reference>
<accession>A0A167JII2</accession>
<keyword evidence="1" id="KW-1133">Transmembrane helix</keyword>
<evidence type="ECO:0000256" key="1">
    <source>
        <dbReference type="SAM" id="Phobius"/>
    </source>
</evidence>
<dbReference type="EMBL" id="KV417300">
    <property type="protein sequence ID" value="KZO93633.1"/>
    <property type="molecule type" value="Genomic_DNA"/>
</dbReference>
<protein>
    <submittedName>
        <fullName evidence="2">Uncharacterized protein</fullName>
    </submittedName>
</protein>
<gene>
    <name evidence="2" type="ORF">CALVIDRAFT_246329</name>
</gene>
<name>A0A167JII2_CALVF</name>